<dbReference type="InterPro" id="IPR052740">
    <property type="entry name" value="CE4"/>
</dbReference>
<gene>
    <name evidence="5" type="primary">LOC115224040</name>
</gene>
<protein>
    <submittedName>
        <fullName evidence="5">Chitin deacetylase 7-like</fullName>
    </submittedName>
</protein>
<dbReference type="SUPFAM" id="SSF57625">
    <property type="entry name" value="Invertebrate chitin-binding proteins"/>
    <property type="match status" value="1"/>
</dbReference>
<dbReference type="KEGG" id="osn:115224040"/>
<dbReference type="GO" id="GO:0005975">
    <property type="term" value="P:carbohydrate metabolic process"/>
    <property type="evidence" value="ECO:0007669"/>
    <property type="project" value="InterPro"/>
</dbReference>
<feature type="compositionally biased region" description="Basic residues" evidence="1">
    <location>
        <begin position="162"/>
        <end position="172"/>
    </location>
</feature>
<dbReference type="PANTHER" id="PTHR45985:SF3">
    <property type="entry name" value="CHITIN DEACETYLASE-LIKE 4"/>
    <property type="match status" value="1"/>
</dbReference>
<feature type="region of interest" description="Disordered" evidence="1">
    <location>
        <begin position="146"/>
        <end position="183"/>
    </location>
</feature>
<feature type="transmembrane region" description="Helical" evidence="2">
    <location>
        <begin position="7"/>
        <end position="26"/>
    </location>
</feature>
<feature type="compositionally biased region" description="Basic and acidic residues" evidence="1">
    <location>
        <begin position="103"/>
        <end position="112"/>
    </location>
</feature>
<feature type="compositionally biased region" description="Polar residues" evidence="1">
    <location>
        <begin position="147"/>
        <end position="160"/>
    </location>
</feature>
<dbReference type="RefSeq" id="XP_036368773.1">
    <property type="nucleotide sequence ID" value="XM_036512880.1"/>
</dbReference>
<feature type="domain" description="Chitin-binding type-2" evidence="3">
    <location>
        <begin position="27"/>
        <end position="82"/>
    </location>
</feature>
<dbReference type="Gene3D" id="3.20.20.370">
    <property type="entry name" value="Glycoside hydrolase/deacetylase"/>
    <property type="match status" value="1"/>
</dbReference>
<dbReference type="GO" id="GO:0005576">
    <property type="term" value="C:extracellular region"/>
    <property type="evidence" value="ECO:0007669"/>
    <property type="project" value="InterPro"/>
</dbReference>
<dbReference type="PANTHER" id="PTHR45985">
    <property type="match status" value="1"/>
</dbReference>
<name>A0A7E6FM88_9MOLL</name>
<dbReference type="PROSITE" id="PS50940">
    <property type="entry name" value="CHIT_BIND_II"/>
    <property type="match status" value="1"/>
</dbReference>
<keyword evidence="2" id="KW-0812">Transmembrane</keyword>
<keyword evidence="2" id="KW-1133">Transmembrane helix</keyword>
<dbReference type="SUPFAM" id="SSF88713">
    <property type="entry name" value="Glycoside hydrolase/deacetylase"/>
    <property type="match status" value="1"/>
</dbReference>
<accession>A0A7E6FM88</accession>
<dbReference type="AlphaFoldDB" id="A0A7E6FM88"/>
<dbReference type="GO" id="GO:0008061">
    <property type="term" value="F:chitin binding"/>
    <property type="evidence" value="ECO:0007669"/>
    <property type="project" value="InterPro"/>
</dbReference>
<dbReference type="InterPro" id="IPR002557">
    <property type="entry name" value="Chitin-bd_dom"/>
</dbReference>
<feature type="region of interest" description="Disordered" evidence="1">
    <location>
        <begin position="91"/>
        <end position="127"/>
    </location>
</feature>
<dbReference type="InterPro" id="IPR011330">
    <property type="entry name" value="Glyco_hydro/deAcase_b/a-brl"/>
</dbReference>
<evidence type="ECO:0000313" key="4">
    <source>
        <dbReference type="Proteomes" id="UP000515154"/>
    </source>
</evidence>
<evidence type="ECO:0000256" key="2">
    <source>
        <dbReference type="SAM" id="Phobius"/>
    </source>
</evidence>
<dbReference type="Gene3D" id="2.170.140.10">
    <property type="entry name" value="Chitin binding domain"/>
    <property type="match status" value="1"/>
</dbReference>
<evidence type="ECO:0000259" key="3">
    <source>
        <dbReference type="PROSITE" id="PS50940"/>
    </source>
</evidence>
<evidence type="ECO:0000313" key="5">
    <source>
        <dbReference type="RefSeq" id="XP_036368773.1"/>
    </source>
</evidence>
<reference evidence="5" key="1">
    <citation type="submission" date="2025-08" db="UniProtKB">
        <authorList>
            <consortium name="RefSeq"/>
        </authorList>
    </citation>
    <scope>IDENTIFICATION</scope>
</reference>
<sequence length="536" mass="61559">MNRAIRNVIVFYLVYSSVSMLLGYAAKLPCKDDPKYRCHPTKSNLFIRCTGGKLYQFFCPIELNFNTVTQTCDWPKKADCSWLVGNNVESNDTATPKNSDAAGARKIDKDDAVNGVDGDGDDDGDDGGDRRKNYYYYYHRNKEGRSKSTTKNWSIGTESKTTTRRPWWKPKQRPQATRFPPIPTNREKKIARSRPAYRNGPRERVKPIWKGSCESSDCYLPHCHCPGAKIPGGLSVQETPMMVMITFDDEISAAYYGYFQRLFRPGRYNPNGCPFRGAMYVSGEGTDYDLVYPLYAMGNEIACHTVSHRFPHTWWANASYEEYMSEIQGMKNNLIEKSGIPAEDIKGFRVPFLQLGGDNMYRAVYDADLVYDTSMFTGPVWEGSEDPIWPFTLDFVPDQKFCQHGPCPKRQYPGLWEIPVQRWYGVDGHSCAMPDGCTSTASTEEALQFLRKNFYSYYNSNRAPLGIFVHARWFHTEHHLEALDALIDELMQLDDVWIVTPTQVLEWMKKPTSIYEIQFFKPWSCEGAMKEASRRK</sequence>
<dbReference type="Proteomes" id="UP000515154">
    <property type="component" value="Linkage group LG24"/>
</dbReference>
<dbReference type="Pfam" id="PF01607">
    <property type="entry name" value="CBM_14"/>
    <property type="match status" value="1"/>
</dbReference>
<proteinExistence type="predicted"/>
<organism evidence="4 5">
    <name type="scientific">Octopus sinensis</name>
    <name type="common">East Asian common octopus</name>
    <dbReference type="NCBI Taxonomy" id="2607531"/>
    <lineage>
        <taxon>Eukaryota</taxon>
        <taxon>Metazoa</taxon>
        <taxon>Spiralia</taxon>
        <taxon>Lophotrochozoa</taxon>
        <taxon>Mollusca</taxon>
        <taxon>Cephalopoda</taxon>
        <taxon>Coleoidea</taxon>
        <taxon>Octopodiformes</taxon>
        <taxon>Octopoda</taxon>
        <taxon>Incirrata</taxon>
        <taxon>Octopodidae</taxon>
        <taxon>Octopus</taxon>
    </lineage>
</organism>
<keyword evidence="4" id="KW-1185">Reference proteome</keyword>
<dbReference type="SMART" id="SM00494">
    <property type="entry name" value="ChtBD2"/>
    <property type="match status" value="1"/>
</dbReference>
<evidence type="ECO:0000256" key="1">
    <source>
        <dbReference type="SAM" id="MobiDB-lite"/>
    </source>
</evidence>
<keyword evidence="2" id="KW-0472">Membrane</keyword>
<dbReference type="InterPro" id="IPR036508">
    <property type="entry name" value="Chitin-bd_dom_sf"/>
</dbReference>